<dbReference type="AlphaFoldDB" id="A0A4Q1AVQ4"/>
<name>A0A4Q1AVQ4_9BACT</name>
<dbReference type="RefSeq" id="WP_129060237.1">
    <property type="nucleotide sequence ID" value="NZ_NXIE01000001.1"/>
</dbReference>
<reference evidence="1 2" key="1">
    <citation type="submission" date="2017-09" db="EMBL/GenBank/DDBJ databases">
        <title>Genomics of the genus Arcobacter.</title>
        <authorList>
            <person name="Perez-Cataluna A."/>
            <person name="Figueras M.J."/>
            <person name="Salas-Masso N."/>
        </authorList>
    </citation>
    <scope>NUCLEOTIDE SEQUENCE [LARGE SCALE GENOMIC DNA]</scope>
    <source>
        <strain evidence="1 2">F156-34</strain>
    </source>
</reference>
<proteinExistence type="predicted"/>
<organism evidence="1 2">
    <name type="scientific">Halarcobacter mediterraneus</name>
    <dbReference type="NCBI Taxonomy" id="2023153"/>
    <lineage>
        <taxon>Bacteria</taxon>
        <taxon>Pseudomonadati</taxon>
        <taxon>Campylobacterota</taxon>
        <taxon>Epsilonproteobacteria</taxon>
        <taxon>Campylobacterales</taxon>
        <taxon>Arcobacteraceae</taxon>
        <taxon>Halarcobacter</taxon>
    </lineage>
</organism>
<accession>A0A4Q1AVQ4</accession>
<dbReference type="EMBL" id="NXIE01000001">
    <property type="protein sequence ID" value="RXK14125.1"/>
    <property type="molecule type" value="Genomic_DNA"/>
</dbReference>
<protein>
    <submittedName>
        <fullName evidence="1">Uncharacterized protein</fullName>
    </submittedName>
</protein>
<dbReference type="OrthoDB" id="5344303at2"/>
<evidence type="ECO:0000313" key="2">
    <source>
        <dbReference type="Proteomes" id="UP000289718"/>
    </source>
</evidence>
<evidence type="ECO:0000313" key="1">
    <source>
        <dbReference type="EMBL" id="RXK14125.1"/>
    </source>
</evidence>
<keyword evidence="2" id="KW-1185">Reference proteome</keyword>
<sequence length="101" mass="11642">MKIVTFKELDDSLIDSRHEVEYFQSGTNGNAQVIILDIDTIFDFEENKHEICVEDFKSIAIIEDDSDFEAFKNFGIDAWIKATDLGDLNGLLNLIEKRYFS</sequence>
<dbReference type="Proteomes" id="UP000289718">
    <property type="component" value="Unassembled WGS sequence"/>
</dbReference>
<gene>
    <name evidence="1" type="ORF">CP965_01365</name>
</gene>
<comment type="caution">
    <text evidence="1">The sequence shown here is derived from an EMBL/GenBank/DDBJ whole genome shotgun (WGS) entry which is preliminary data.</text>
</comment>